<dbReference type="InterPro" id="IPR001041">
    <property type="entry name" value="2Fe-2S_ferredoxin-type"/>
</dbReference>
<gene>
    <name evidence="2" type="ORF">DRJ00_02070</name>
</gene>
<evidence type="ECO:0000313" key="2">
    <source>
        <dbReference type="EMBL" id="RLE10266.1"/>
    </source>
</evidence>
<dbReference type="Gene3D" id="3.10.20.30">
    <property type="match status" value="1"/>
</dbReference>
<dbReference type="Pfam" id="PF17651">
    <property type="entry name" value="Raco_middle"/>
    <property type="match status" value="1"/>
</dbReference>
<dbReference type="PANTHER" id="PTHR42895">
    <property type="entry name" value="IRON-SULFUR CLUSTER-BINDING PROTEIN-RELATED"/>
    <property type="match status" value="1"/>
</dbReference>
<dbReference type="PANTHER" id="PTHR42895:SF2">
    <property type="entry name" value="IRON-SULFUR CLUSTER PROTEIN"/>
    <property type="match status" value="1"/>
</dbReference>
<dbReference type="CDD" id="cd00207">
    <property type="entry name" value="fer2"/>
    <property type="match status" value="1"/>
</dbReference>
<comment type="caution">
    <text evidence="2">The sequence shown here is derived from an EMBL/GenBank/DDBJ whole genome shotgun (WGS) entry which is preliminary data.</text>
</comment>
<dbReference type="Pfam" id="PF00111">
    <property type="entry name" value="Fer2"/>
    <property type="match status" value="1"/>
</dbReference>
<sequence>MARVFFPQFKKGREGIRVSRGTILEAARELGVEVISECGGRGKCGKCVVRIEKGEENLNSPTDIERDLNLGKNERLACQAKIIGSGDVYVFVKSVGKFSILSDTLEDKIEINPFVSRKNGVVMWNDELLDKDRGNIYGLAIDVGTTTLVLQVVDLETGEKIATLADKNPQASYGDDVISRIDWTMRKKNGLKELHQVIINGVNEVLAKIDKEKGQISEKIYEVVVVGNSTMRNIFFGLDVSSLGVIPFEPQNKDPINQKASCLNLAVNPKANVYGPPLIGGHAGADVLADIVVTEIYACKKVSMIIDIGTNGEVVIGNKDRILTASCAAGGAYEGATVGSGIGAVEGAIKNVSIVDDKVEYETIGNKPAVGICGSGLIDLLGELLKNGIMTEKAKLLKNPFYITKDIGISQQDIYQLITAKAGLRLDQDLLIKYYGTTLDEIDKIYLSGAFGNFINLSNAIAIGLLPNAEEKIVKIGNGALAGARQILISREKRKIAENIAKRVEHVKPNEREKDFIYLVAEKMYF</sequence>
<dbReference type="InterPro" id="IPR041414">
    <property type="entry name" value="Raco-like_middle"/>
</dbReference>
<feature type="domain" description="2Fe-2S ferredoxin-type" evidence="1">
    <location>
        <begin position="2"/>
        <end position="96"/>
    </location>
</feature>
<dbReference type="InterPro" id="IPR052911">
    <property type="entry name" value="Corrinoid_activation_enz"/>
</dbReference>
<dbReference type="AlphaFoldDB" id="A0A497E5C6"/>
<dbReference type="PROSITE" id="PS51085">
    <property type="entry name" value="2FE2S_FER_2"/>
    <property type="match status" value="1"/>
</dbReference>
<dbReference type="InterPro" id="IPR012675">
    <property type="entry name" value="Beta-grasp_dom_sf"/>
</dbReference>
<proteinExistence type="predicted"/>
<dbReference type="SUPFAM" id="SSF54292">
    <property type="entry name" value="2Fe-2S ferredoxin-like"/>
    <property type="match status" value="1"/>
</dbReference>
<dbReference type="Proteomes" id="UP000279422">
    <property type="component" value="Unassembled WGS sequence"/>
</dbReference>
<dbReference type="InterPro" id="IPR027980">
    <property type="entry name" value="RACo_C"/>
</dbReference>
<evidence type="ECO:0000259" key="1">
    <source>
        <dbReference type="PROSITE" id="PS51085"/>
    </source>
</evidence>
<reference evidence="2 3" key="1">
    <citation type="submission" date="2018-06" db="EMBL/GenBank/DDBJ databases">
        <title>Extensive metabolic versatility and redundancy in microbially diverse, dynamic hydrothermal sediments.</title>
        <authorList>
            <person name="Dombrowski N."/>
            <person name="Teske A."/>
            <person name="Baker B.J."/>
        </authorList>
    </citation>
    <scope>NUCLEOTIDE SEQUENCE [LARGE SCALE GENOMIC DNA]</scope>
    <source>
        <strain evidence="2">B47_G16</strain>
    </source>
</reference>
<evidence type="ECO:0000313" key="3">
    <source>
        <dbReference type="Proteomes" id="UP000279422"/>
    </source>
</evidence>
<accession>A0A497E5C6</accession>
<dbReference type="InterPro" id="IPR036010">
    <property type="entry name" value="2Fe-2S_ferredoxin-like_sf"/>
</dbReference>
<dbReference type="Pfam" id="PF14574">
    <property type="entry name" value="RACo_C_ter"/>
    <property type="match status" value="1"/>
</dbReference>
<dbReference type="InterPro" id="IPR042259">
    <property type="entry name" value="Raco-like_middle_sf"/>
</dbReference>
<dbReference type="Gene3D" id="3.30.420.480">
    <property type="entry name" value="Domain of unknown function (DUF4445)"/>
    <property type="match status" value="1"/>
</dbReference>
<protein>
    <recommendedName>
        <fullName evidence="1">2Fe-2S ferredoxin-type domain-containing protein</fullName>
    </recommendedName>
</protein>
<dbReference type="EMBL" id="QMPZ01000013">
    <property type="protein sequence ID" value="RLE10266.1"/>
    <property type="molecule type" value="Genomic_DNA"/>
</dbReference>
<dbReference type="GO" id="GO:0051536">
    <property type="term" value="F:iron-sulfur cluster binding"/>
    <property type="evidence" value="ECO:0007669"/>
    <property type="project" value="InterPro"/>
</dbReference>
<name>A0A497E5C6_UNCAE</name>
<organism evidence="2 3">
    <name type="scientific">Aerophobetes bacterium</name>
    <dbReference type="NCBI Taxonomy" id="2030807"/>
    <lineage>
        <taxon>Bacteria</taxon>
        <taxon>Candidatus Aerophobota</taxon>
    </lineage>
</organism>